<evidence type="ECO:0000259" key="12">
    <source>
        <dbReference type="Pfam" id="PF01490"/>
    </source>
</evidence>
<sequence>MSQLGWVAGICTILFCTLAALYAATLLADCYRFPDPVIGKRNYSYMEAVKAYLGGTILYKLCGWMVYLNLATIGVGFTITTTKSMGYTEIALPSQKWGDAPCMFSNIPHVVAFGIVEILLSQLPNFHKISWLSKLAAITSFGYAFIGIGLSLSKIITGHGGKPTVAGVDLSSSEKIWRMFVAAGDIAFACSYALVLFDIQNTLKSSPPENKVMKKAVSIGGLAMIIVFLMCGSLGYAAFGDKTPENLLAGFGDDMAFWLVDMANVFIVLHIVGAYQVLCQPVFRIVELLARRRWKRSRFINKETPIRIGKMSFNINILWVVVTFVAIALPFFSDMLALLGAIGYWPLIIYIPLEMHFEQKKIGKLTIRWFGLHLLSFLCLLLSLAAASGAIRGLYKSLNTYKLFQYKEEDEDEDEDEEVLGCFLWHGQMAQLGWVAGIFVLLFCTFAALYAATLLTDCYRFPDLVTGKRNYSYMEAVEAYLGGRMYKFCGWMLYLNLATIGVGFTITTAKSMVAIQKSNCHRKYGGDDPCMFSNIPHVVGFGIVEFSYLNSQTFTSSLGSQSLQQLRHGGKTSVLQEWTHLHSDKIWRMFAAAGDVAFACSYALVLFDIQVRHANCQDNSQPTHSSHCTREQSDEEGCLNWGVNYDNILSSCVVPRVMLHLVTRPRNLLAGFGDDMAFWLVDLANVFIVVHIVGAYQVLCQPIFRIVELLARRRWPKSKFINRENPIRFGKIRFNINMFRLSWRTAYGVVVTIVAIALPFFSDMLALLGAIGYWPLIVYIPLEMHIAQKKIGKLTIRWFGLHLLSFLCLLLSLAAASGAIHGLYKGLNAYKLFQFKE</sequence>
<feature type="transmembrane region" description="Helical" evidence="11">
    <location>
        <begin position="311"/>
        <end position="329"/>
    </location>
</feature>
<dbReference type="AlphaFoldDB" id="A0A4Y1QTX4"/>
<evidence type="ECO:0000256" key="10">
    <source>
        <dbReference type="ARBA" id="ARBA00045588"/>
    </source>
</evidence>
<evidence type="ECO:0000256" key="7">
    <source>
        <dbReference type="ARBA" id="ARBA00022989"/>
    </source>
</evidence>
<evidence type="ECO:0000256" key="1">
    <source>
        <dbReference type="ARBA" id="ARBA00004127"/>
    </source>
</evidence>
<gene>
    <name evidence="13" type="ORF">Prudu_003797</name>
</gene>
<proteinExistence type="inferred from homology"/>
<evidence type="ECO:0000256" key="6">
    <source>
        <dbReference type="ARBA" id="ARBA00022970"/>
    </source>
</evidence>
<dbReference type="GO" id="GO:0009734">
    <property type="term" value="P:auxin-activated signaling pathway"/>
    <property type="evidence" value="ECO:0007669"/>
    <property type="project" value="UniProtKB-KW"/>
</dbReference>
<reference evidence="13" key="1">
    <citation type="journal article" date="2019" name="Science">
        <title>Mutation of a bHLH transcription factor allowed almond domestication.</title>
        <authorList>
            <person name="Sanchez-Perez R."/>
            <person name="Pavan S."/>
            <person name="Mazzeo R."/>
            <person name="Moldovan C."/>
            <person name="Aiese Cigliano R."/>
            <person name="Del Cueto J."/>
            <person name="Ricciardi F."/>
            <person name="Lotti C."/>
            <person name="Ricciardi L."/>
            <person name="Dicenta F."/>
            <person name="Lopez-Marques R.L."/>
            <person name="Lindberg Moller B."/>
        </authorList>
    </citation>
    <scope>NUCLEOTIDE SEQUENCE</scope>
</reference>
<keyword evidence="6" id="KW-0029">Amino-acid transport</keyword>
<feature type="transmembrane region" description="Helical" evidence="11">
    <location>
        <begin position="803"/>
        <end position="824"/>
    </location>
</feature>
<feature type="transmembrane region" description="Helical" evidence="11">
    <location>
        <begin position="49"/>
        <end position="67"/>
    </location>
</feature>
<feature type="transmembrane region" description="Helical" evidence="11">
    <location>
        <begin position="764"/>
        <end position="782"/>
    </location>
</feature>
<feature type="transmembrane region" description="Helical" evidence="11">
    <location>
        <begin position="176"/>
        <end position="197"/>
    </location>
</feature>
<keyword evidence="5" id="KW-0769">Symport</keyword>
<evidence type="ECO:0000256" key="3">
    <source>
        <dbReference type="ARBA" id="ARBA00022448"/>
    </source>
</evidence>
<dbReference type="PANTHER" id="PTHR48017">
    <property type="entry name" value="OS05G0424000 PROTEIN-RELATED"/>
    <property type="match status" value="1"/>
</dbReference>
<dbReference type="GO" id="GO:0012505">
    <property type="term" value="C:endomembrane system"/>
    <property type="evidence" value="ECO:0007669"/>
    <property type="project" value="UniProtKB-SubCell"/>
</dbReference>
<evidence type="ECO:0000256" key="9">
    <source>
        <dbReference type="ARBA" id="ARBA00023294"/>
    </source>
</evidence>
<feature type="transmembrane region" description="Helical" evidence="11">
    <location>
        <begin position="741"/>
        <end position="758"/>
    </location>
</feature>
<feature type="transmembrane region" description="Helical" evidence="11">
    <location>
        <begin position="374"/>
        <end position="395"/>
    </location>
</feature>
<dbReference type="EMBL" id="AP019297">
    <property type="protein sequence ID" value="BBG95295.1"/>
    <property type="molecule type" value="Genomic_DNA"/>
</dbReference>
<keyword evidence="8 11" id="KW-0472">Membrane</keyword>
<dbReference type="InterPro" id="IPR013057">
    <property type="entry name" value="AA_transpt_TM"/>
</dbReference>
<accession>A0A4Y1QTX4</accession>
<comment type="similarity">
    <text evidence="2">Belongs to the amino acid/polyamine transporter 2 family. Amino acid/auxin permease (AAAP) (TC 2.A.18.1) subfamily.</text>
</comment>
<feature type="domain" description="Amino acid transporter transmembrane" evidence="12">
    <location>
        <begin position="429"/>
        <end position="618"/>
    </location>
</feature>
<dbReference type="Pfam" id="PF01490">
    <property type="entry name" value="Aa_trans"/>
    <property type="match status" value="3"/>
</dbReference>
<keyword evidence="7 11" id="KW-1133">Transmembrane helix</keyword>
<name>A0A4Y1QTX4_PRUDU</name>
<keyword evidence="4 11" id="KW-0812">Transmembrane</keyword>
<evidence type="ECO:0000256" key="2">
    <source>
        <dbReference type="ARBA" id="ARBA00005590"/>
    </source>
</evidence>
<dbReference type="GO" id="GO:0015293">
    <property type="term" value="F:symporter activity"/>
    <property type="evidence" value="ECO:0007669"/>
    <property type="project" value="UniProtKB-KW"/>
</dbReference>
<evidence type="ECO:0000256" key="8">
    <source>
        <dbReference type="ARBA" id="ARBA00023136"/>
    </source>
</evidence>
<keyword evidence="3" id="KW-0813">Transport</keyword>
<feature type="transmembrane region" description="Helical" evidence="11">
    <location>
        <begin position="676"/>
        <end position="699"/>
    </location>
</feature>
<comment type="function">
    <text evidence="10">Carrier protein involved in proton-driven auxin influx. Mediates the formation of auxin gradient from developing leaves (site of auxin biosynthesis) to tips by contributing to the loading of auxin in vascular tissues and facilitating acropetal (base to tip) auxin transport within inner tissues of the root apex, and basipetal (tip to base) auxin transport within outer tissues of the root apex. May be involved in lateral roots and nodules formation.</text>
</comment>
<feature type="transmembrane region" description="Helical" evidence="11">
    <location>
        <begin position="6"/>
        <end position="28"/>
    </location>
</feature>
<feature type="transmembrane region" description="Helical" evidence="11">
    <location>
        <begin position="434"/>
        <end position="455"/>
    </location>
</feature>
<evidence type="ECO:0000256" key="11">
    <source>
        <dbReference type="SAM" id="Phobius"/>
    </source>
</evidence>
<keyword evidence="9" id="KW-0927">Auxin signaling pathway</keyword>
<dbReference type="GO" id="GO:0006865">
    <property type="term" value="P:amino acid transport"/>
    <property type="evidence" value="ECO:0007669"/>
    <property type="project" value="UniProtKB-KW"/>
</dbReference>
<organism evidence="13">
    <name type="scientific">Prunus dulcis</name>
    <name type="common">Almond</name>
    <name type="synonym">Amygdalus dulcis</name>
    <dbReference type="NCBI Taxonomy" id="3755"/>
    <lineage>
        <taxon>Eukaryota</taxon>
        <taxon>Viridiplantae</taxon>
        <taxon>Streptophyta</taxon>
        <taxon>Embryophyta</taxon>
        <taxon>Tracheophyta</taxon>
        <taxon>Spermatophyta</taxon>
        <taxon>Magnoliopsida</taxon>
        <taxon>eudicotyledons</taxon>
        <taxon>Gunneridae</taxon>
        <taxon>Pentapetalae</taxon>
        <taxon>rosids</taxon>
        <taxon>fabids</taxon>
        <taxon>Rosales</taxon>
        <taxon>Rosaceae</taxon>
        <taxon>Amygdaloideae</taxon>
        <taxon>Amygdaleae</taxon>
        <taxon>Prunus</taxon>
    </lineage>
</organism>
<feature type="domain" description="Amino acid transporter transmembrane" evidence="12">
    <location>
        <begin position="667"/>
        <end position="823"/>
    </location>
</feature>
<feature type="domain" description="Amino acid transporter transmembrane" evidence="12">
    <location>
        <begin position="1"/>
        <end position="394"/>
    </location>
</feature>
<feature type="transmembrane region" description="Helical" evidence="11">
    <location>
        <begin position="217"/>
        <end position="239"/>
    </location>
</feature>
<feature type="transmembrane region" description="Helical" evidence="11">
    <location>
        <begin position="135"/>
        <end position="156"/>
    </location>
</feature>
<comment type="subcellular location">
    <subcellularLocation>
        <location evidence="1">Endomembrane system</location>
        <topology evidence="1">Multi-pass membrane protein</topology>
    </subcellularLocation>
</comment>
<protein>
    <submittedName>
        <fullName evidence="13">Amino acid permease 8</fullName>
    </submittedName>
</protein>
<evidence type="ECO:0000256" key="4">
    <source>
        <dbReference type="ARBA" id="ARBA00022692"/>
    </source>
</evidence>
<feature type="transmembrane region" description="Helical" evidence="11">
    <location>
        <begin position="335"/>
        <end position="353"/>
    </location>
</feature>
<feature type="transmembrane region" description="Helical" evidence="11">
    <location>
        <begin position="265"/>
        <end position="290"/>
    </location>
</feature>
<evidence type="ECO:0000256" key="5">
    <source>
        <dbReference type="ARBA" id="ARBA00022847"/>
    </source>
</evidence>
<evidence type="ECO:0000313" key="13">
    <source>
        <dbReference type="EMBL" id="BBG95295.1"/>
    </source>
</evidence>